<dbReference type="OrthoDB" id="270728at2759"/>
<dbReference type="GO" id="GO:0005524">
    <property type="term" value="F:ATP binding"/>
    <property type="evidence" value="ECO:0007669"/>
    <property type="project" value="UniProtKB-KW"/>
</dbReference>
<evidence type="ECO:0000256" key="4">
    <source>
        <dbReference type="ARBA" id="ARBA00022643"/>
    </source>
</evidence>
<keyword evidence="8" id="KW-0274">FAD</keyword>
<evidence type="ECO:0000256" key="1">
    <source>
        <dbReference type="ARBA" id="ARBA00004726"/>
    </source>
</evidence>
<dbReference type="SUPFAM" id="SSF52402">
    <property type="entry name" value="Adenine nucleotide alpha hydrolases-like"/>
    <property type="match status" value="1"/>
</dbReference>
<keyword evidence="16" id="KW-1185">Reference proteome</keyword>
<protein>
    <recommendedName>
        <fullName evidence="2">FAD synthase</fullName>
        <ecNumber evidence="2">2.7.7.2</ecNumber>
    </recommendedName>
    <alternativeName>
        <fullName evidence="10">FAD pyrophosphorylase</fullName>
    </alternativeName>
    <alternativeName>
        <fullName evidence="11">FMN adenylyltransferase</fullName>
    </alternativeName>
</protein>
<evidence type="ECO:0000256" key="11">
    <source>
        <dbReference type="ARBA" id="ARBA00031871"/>
    </source>
</evidence>
<sequence>MSPTTAPGPTMDYKTIAARVYDFAASSDPLAPLVKESLDAIDEALDAFGPEKVAISFNGGKDCTVLLDLFAAALGHRAPPDGPCRRVSAVHIPVPSPFPDLVAFIDDAAKAYHLDLFDCPPPPSLPVESVSQPSTPGSVLGPKPQKGGEGMKQALEHYKEKFPDIEAILIGTRRTDPHGAKLTFRNPTDSGWPKFERVNPIINWSYCDVWTYLRHFNIPYCKLYDQGYTSLGSTYNTYPNPALLVTKPDTTPAPAPDTTSASTLDLSALCISSSSSSSTTDVVSEPPAPPPPSAVTPSPNSSARTFEIPTLPTNLIMLSLDSSEMCVGDSCPMQARKKKQKQQEDLLKMIDRVGEECVRYRPAYELSDGNLERAGRASASVPAVTGMA</sequence>
<evidence type="ECO:0000256" key="7">
    <source>
        <dbReference type="ARBA" id="ARBA00022741"/>
    </source>
</evidence>
<evidence type="ECO:0000256" key="13">
    <source>
        <dbReference type="SAM" id="MobiDB-lite"/>
    </source>
</evidence>
<dbReference type="CDD" id="cd23948">
    <property type="entry name" value="FAD_synthase"/>
    <property type="match status" value="1"/>
</dbReference>
<evidence type="ECO:0000256" key="6">
    <source>
        <dbReference type="ARBA" id="ARBA00022695"/>
    </source>
</evidence>
<comment type="pathway">
    <text evidence="1">Cofactor biosynthesis; FAD biosynthesis; FAD from FMN: step 1/1.</text>
</comment>
<dbReference type="GO" id="GO:0003919">
    <property type="term" value="F:FMN adenylyltransferase activity"/>
    <property type="evidence" value="ECO:0007669"/>
    <property type="project" value="UniProtKB-EC"/>
</dbReference>
<dbReference type="EC" id="2.7.7.2" evidence="2"/>
<accession>A0A4R0RDD6</accession>
<name>A0A4R0RDD6_9APHY</name>
<keyword evidence="9" id="KW-0067">ATP-binding</keyword>
<comment type="catalytic activity">
    <reaction evidence="12">
        <text>FMN + ATP + H(+) = FAD + diphosphate</text>
        <dbReference type="Rhea" id="RHEA:17237"/>
        <dbReference type="ChEBI" id="CHEBI:15378"/>
        <dbReference type="ChEBI" id="CHEBI:30616"/>
        <dbReference type="ChEBI" id="CHEBI:33019"/>
        <dbReference type="ChEBI" id="CHEBI:57692"/>
        <dbReference type="ChEBI" id="CHEBI:58210"/>
        <dbReference type="EC" id="2.7.7.2"/>
    </reaction>
</comment>
<dbReference type="AlphaFoldDB" id="A0A4R0RDD6"/>
<dbReference type="EMBL" id="RWJN01000150">
    <property type="protein sequence ID" value="TCD66091.1"/>
    <property type="molecule type" value="Genomic_DNA"/>
</dbReference>
<dbReference type="PANTHER" id="PTHR23293">
    <property type="entry name" value="FAD SYNTHETASE-RELATED FMN ADENYLYLTRANSFERASE"/>
    <property type="match status" value="1"/>
</dbReference>
<keyword evidence="4" id="KW-0288">FMN</keyword>
<dbReference type="PANTHER" id="PTHR23293:SF9">
    <property type="entry name" value="FAD SYNTHASE"/>
    <property type="match status" value="1"/>
</dbReference>
<feature type="region of interest" description="Disordered" evidence="13">
    <location>
        <begin position="276"/>
        <end position="306"/>
    </location>
</feature>
<dbReference type="Proteomes" id="UP000292702">
    <property type="component" value="Unassembled WGS sequence"/>
</dbReference>
<dbReference type="Gene3D" id="3.40.50.620">
    <property type="entry name" value="HUPs"/>
    <property type="match status" value="1"/>
</dbReference>
<reference evidence="15 16" key="1">
    <citation type="submission" date="2018-11" db="EMBL/GenBank/DDBJ databases">
        <title>Genome assembly of Steccherinum ochraceum LE-BIN_3174, the white-rot fungus of the Steccherinaceae family (The Residual Polyporoid clade, Polyporales, Basidiomycota).</title>
        <authorList>
            <person name="Fedorova T.V."/>
            <person name="Glazunova O.A."/>
            <person name="Landesman E.O."/>
            <person name="Moiseenko K.V."/>
            <person name="Psurtseva N.V."/>
            <person name="Savinova O.S."/>
            <person name="Shakhova N.V."/>
            <person name="Tyazhelova T.V."/>
            <person name="Vasina D.V."/>
        </authorList>
    </citation>
    <scope>NUCLEOTIDE SEQUENCE [LARGE SCALE GENOMIC DNA]</scope>
    <source>
        <strain evidence="15 16">LE-BIN_3174</strain>
    </source>
</reference>
<keyword evidence="3" id="KW-0285">Flavoprotein</keyword>
<evidence type="ECO:0000256" key="3">
    <source>
        <dbReference type="ARBA" id="ARBA00022630"/>
    </source>
</evidence>
<keyword evidence="5 15" id="KW-0808">Transferase</keyword>
<dbReference type="STRING" id="92696.A0A4R0RDD6"/>
<evidence type="ECO:0000256" key="10">
    <source>
        <dbReference type="ARBA" id="ARBA00031145"/>
    </source>
</evidence>
<evidence type="ECO:0000313" key="15">
    <source>
        <dbReference type="EMBL" id="TCD66091.1"/>
    </source>
</evidence>
<dbReference type="InterPro" id="IPR002500">
    <property type="entry name" value="PAPS_reduct_dom"/>
</dbReference>
<evidence type="ECO:0000259" key="14">
    <source>
        <dbReference type="Pfam" id="PF01507"/>
    </source>
</evidence>
<evidence type="ECO:0000256" key="5">
    <source>
        <dbReference type="ARBA" id="ARBA00022679"/>
    </source>
</evidence>
<dbReference type="Pfam" id="PF01507">
    <property type="entry name" value="PAPS_reduct"/>
    <property type="match status" value="1"/>
</dbReference>
<evidence type="ECO:0000256" key="2">
    <source>
        <dbReference type="ARBA" id="ARBA00012393"/>
    </source>
</evidence>
<evidence type="ECO:0000313" key="16">
    <source>
        <dbReference type="Proteomes" id="UP000292702"/>
    </source>
</evidence>
<dbReference type="GO" id="GO:0006747">
    <property type="term" value="P:FAD biosynthetic process"/>
    <property type="evidence" value="ECO:0007669"/>
    <property type="project" value="TreeGrafter"/>
</dbReference>
<feature type="compositionally biased region" description="Low complexity" evidence="13">
    <location>
        <begin position="276"/>
        <end position="285"/>
    </location>
</feature>
<evidence type="ECO:0000256" key="8">
    <source>
        <dbReference type="ARBA" id="ARBA00022827"/>
    </source>
</evidence>
<organism evidence="15 16">
    <name type="scientific">Steccherinum ochraceum</name>
    <dbReference type="NCBI Taxonomy" id="92696"/>
    <lineage>
        <taxon>Eukaryota</taxon>
        <taxon>Fungi</taxon>
        <taxon>Dikarya</taxon>
        <taxon>Basidiomycota</taxon>
        <taxon>Agaricomycotina</taxon>
        <taxon>Agaricomycetes</taxon>
        <taxon>Polyporales</taxon>
        <taxon>Steccherinaceae</taxon>
        <taxon>Steccherinum</taxon>
    </lineage>
</organism>
<keyword evidence="7" id="KW-0547">Nucleotide-binding</keyword>
<feature type="region of interest" description="Disordered" evidence="13">
    <location>
        <begin position="125"/>
        <end position="150"/>
    </location>
</feature>
<feature type="domain" description="Phosphoadenosine phosphosulphate reductase" evidence="14">
    <location>
        <begin position="53"/>
        <end position="238"/>
    </location>
</feature>
<comment type="caution">
    <text evidence="15">The sequence shown here is derived from an EMBL/GenBank/DDBJ whole genome shotgun (WGS) entry which is preliminary data.</text>
</comment>
<evidence type="ECO:0000256" key="12">
    <source>
        <dbReference type="ARBA" id="ARBA00049494"/>
    </source>
</evidence>
<keyword evidence="6" id="KW-0548">Nucleotidyltransferase</keyword>
<evidence type="ECO:0000256" key="9">
    <source>
        <dbReference type="ARBA" id="ARBA00022840"/>
    </source>
</evidence>
<proteinExistence type="predicted"/>
<dbReference type="InterPro" id="IPR014729">
    <property type="entry name" value="Rossmann-like_a/b/a_fold"/>
</dbReference>
<gene>
    <name evidence="15" type="primary">FAD1</name>
    <name evidence="15" type="ORF">EIP91_001849</name>
</gene>